<dbReference type="CDD" id="cd08556">
    <property type="entry name" value="GDPD"/>
    <property type="match status" value="1"/>
</dbReference>
<dbReference type="EMBL" id="JABWCS010000218">
    <property type="protein sequence ID" value="NUU63202.1"/>
    <property type="molecule type" value="Genomic_DNA"/>
</dbReference>
<dbReference type="RefSeq" id="WP_175373627.1">
    <property type="nucleotide sequence ID" value="NZ_JABWCS010000218.1"/>
</dbReference>
<feature type="domain" description="GP-PDE" evidence="1">
    <location>
        <begin position="6"/>
        <end position="246"/>
    </location>
</feature>
<dbReference type="PROSITE" id="PS51704">
    <property type="entry name" value="GP_PDE"/>
    <property type="match status" value="1"/>
</dbReference>
<dbReference type="Gene3D" id="3.20.20.190">
    <property type="entry name" value="Phosphatidylinositol (PI) phosphodiesterase"/>
    <property type="match status" value="1"/>
</dbReference>
<dbReference type="PANTHER" id="PTHR46211">
    <property type="entry name" value="GLYCEROPHOSPHORYL DIESTER PHOSPHODIESTERASE"/>
    <property type="match status" value="1"/>
</dbReference>
<dbReference type="GO" id="GO:0008081">
    <property type="term" value="F:phosphoric diester hydrolase activity"/>
    <property type="evidence" value="ECO:0007669"/>
    <property type="project" value="InterPro"/>
</dbReference>
<protein>
    <submittedName>
        <fullName evidence="2">Glycerophosphodiester phosphodiesterase</fullName>
    </submittedName>
</protein>
<dbReference type="PANTHER" id="PTHR46211:SF1">
    <property type="entry name" value="GLYCEROPHOSPHODIESTER PHOSPHODIESTERASE, CYTOPLASMIC"/>
    <property type="match status" value="1"/>
</dbReference>
<dbReference type="InterPro" id="IPR030395">
    <property type="entry name" value="GP_PDE_dom"/>
</dbReference>
<sequence>MTGHFPWITAHTGCMDTLDNTLASVEEGIRLGADIIEDDIRVTRDGIAILAHDDIWQSVNGRTIQISALSFEELKSVEVIVDYAGKTGKMTFSTLEDLLLLIKGSGRTVNLDLKVNEAIDAAAALVHKHDMLDQIFLSGCGADRALLAQQRHPELKKLLNADSEHFLNRSYEEALEQTVSDALAAACFGINIYHEFVKPELIEQAKANGLKVYVWTVNDVSLMKHYAALGVDSLTTRAVEDLVQLKKSMQQ</sequence>
<evidence type="ECO:0000313" key="2">
    <source>
        <dbReference type="EMBL" id="NUU63202.1"/>
    </source>
</evidence>
<dbReference type="Proteomes" id="UP000564806">
    <property type="component" value="Unassembled WGS sequence"/>
</dbReference>
<dbReference type="AlphaFoldDB" id="A0A850EWE9"/>
<keyword evidence="3" id="KW-1185">Reference proteome</keyword>
<reference evidence="2" key="1">
    <citation type="submission" date="2020-06" db="EMBL/GenBank/DDBJ databases">
        <title>Paenibacillus sp. nov., isolated from soil.</title>
        <authorList>
            <person name="Seo Y.L."/>
        </authorList>
    </citation>
    <scope>NUCLEOTIDE SEQUENCE [LARGE SCALE GENOMIC DNA]</scope>
    <source>
        <strain evidence="2">JW14</strain>
    </source>
</reference>
<comment type="caution">
    <text evidence="2">The sequence shown here is derived from an EMBL/GenBank/DDBJ whole genome shotgun (WGS) entry which is preliminary data.</text>
</comment>
<gene>
    <name evidence="2" type="ORF">HPT30_22880</name>
</gene>
<evidence type="ECO:0000313" key="3">
    <source>
        <dbReference type="Proteomes" id="UP000564806"/>
    </source>
</evidence>
<organism evidence="2 3">
    <name type="scientific">Paenibacillus agri</name>
    <dbReference type="NCBI Taxonomy" id="2744309"/>
    <lineage>
        <taxon>Bacteria</taxon>
        <taxon>Bacillati</taxon>
        <taxon>Bacillota</taxon>
        <taxon>Bacilli</taxon>
        <taxon>Bacillales</taxon>
        <taxon>Paenibacillaceae</taxon>
        <taxon>Paenibacillus</taxon>
    </lineage>
</organism>
<evidence type="ECO:0000259" key="1">
    <source>
        <dbReference type="PROSITE" id="PS51704"/>
    </source>
</evidence>
<dbReference type="GO" id="GO:0006629">
    <property type="term" value="P:lipid metabolic process"/>
    <property type="evidence" value="ECO:0007669"/>
    <property type="project" value="InterPro"/>
</dbReference>
<dbReference type="SUPFAM" id="SSF51695">
    <property type="entry name" value="PLC-like phosphodiesterases"/>
    <property type="match status" value="1"/>
</dbReference>
<dbReference type="Pfam" id="PF03009">
    <property type="entry name" value="GDPD"/>
    <property type="match status" value="1"/>
</dbReference>
<name>A0A850EWE9_9BACL</name>
<accession>A0A850EWE9</accession>
<proteinExistence type="predicted"/>
<dbReference type="InterPro" id="IPR017946">
    <property type="entry name" value="PLC-like_Pdiesterase_TIM-brl"/>
</dbReference>